<comment type="caution">
    <text evidence="1">The sequence shown here is derived from an EMBL/GenBank/DDBJ whole genome shotgun (WGS) entry which is preliminary data.</text>
</comment>
<protein>
    <submittedName>
        <fullName evidence="1">Uncharacterized protein</fullName>
    </submittedName>
</protein>
<reference evidence="1 2" key="1">
    <citation type="journal article" date="2021" name="Elife">
        <title>Chloroplast acquisition without the gene transfer in kleptoplastic sea slugs, Plakobranchus ocellatus.</title>
        <authorList>
            <person name="Maeda T."/>
            <person name="Takahashi S."/>
            <person name="Yoshida T."/>
            <person name="Shimamura S."/>
            <person name="Takaki Y."/>
            <person name="Nagai Y."/>
            <person name="Toyoda A."/>
            <person name="Suzuki Y."/>
            <person name="Arimoto A."/>
            <person name="Ishii H."/>
            <person name="Satoh N."/>
            <person name="Nishiyama T."/>
            <person name="Hasebe M."/>
            <person name="Maruyama T."/>
            <person name="Minagawa J."/>
            <person name="Obokata J."/>
            <person name="Shigenobu S."/>
        </authorList>
    </citation>
    <scope>NUCLEOTIDE SEQUENCE [LARGE SCALE GENOMIC DNA]</scope>
</reference>
<evidence type="ECO:0000313" key="1">
    <source>
        <dbReference type="EMBL" id="GFO06954.1"/>
    </source>
</evidence>
<proteinExistence type="predicted"/>
<dbReference type="AlphaFoldDB" id="A0AAV4AKP6"/>
<dbReference type="Proteomes" id="UP000735302">
    <property type="component" value="Unassembled WGS sequence"/>
</dbReference>
<gene>
    <name evidence="1" type="ORF">PoB_003345900</name>
</gene>
<name>A0AAV4AKP6_9GAST</name>
<evidence type="ECO:0000313" key="2">
    <source>
        <dbReference type="Proteomes" id="UP000735302"/>
    </source>
</evidence>
<keyword evidence="2" id="KW-1185">Reference proteome</keyword>
<sequence>MIFTSTKPTNAQGYFYVTKKYAHTGELRTSTPRTMPRLRYWLVLRTMQAIDNLEILVGTENDACTRDLRRLRERCIHKRSSTAPRTMHAQVSFNGSENDACTRELRQHGVRRVHKRTLTVPRTINMLECFDGC</sequence>
<accession>A0AAV4AKP6</accession>
<organism evidence="1 2">
    <name type="scientific">Plakobranchus ocellatus</name>
    <dbReference type="NCBI Taxonomy" id="259542"/>
    <lineage>
        <taxon>Eukaryota</taxon>
        <taxon>Metazoa</taxon>
        <taxon>Spiralia</taxon>
        <taxon>Lophotrochozoa</taxon>
        <taxon>Mollusca</taxon>
        <taxon>Gastropoda</taxon>
        <taxon>Heterobranchia</taxon>
        <taxon>Euthyneura</taxon>
        <taxon>Panpulmonata</taxon>
        <taxon>Sacoglossa</taxon>
        <taxon>Placobranchoidea</taxon>
        <taxon>Plakobranchidae</taxon>
        <taxon>Plakobranchus</taxon>
    </lineage>
</organism>
<dbReference type="EMBL" id="BLXT01003829">
    <property type="protein sequence ID" value="GFO06954.1"/>
    <property type="molecule type" value="Genomic_DNA"/>
</dbReference>